<comment type="similarity">
    <text evidence="1 2">Belongs to the ArsC family.</text>
</comment>
<reference evidence="4" key="1">
    <citation type="journal article" date="2019" name="Int. J. Syst. Evol. Microbiol.">
        <title>The Global Catalogue of Microorganisms (GCM) 10K type strain sequencing project: providing services to taxonomists for standard genome sequencing and annotation.</title>
        <authorList>
            <consortium name="The Broad Institute Genomics Platform"/>
            <consortium name="The Broad Institute Genome Sequencing Center for Infectious Disease"/>
            <person name="Wu L."/>
            <person name="Ma J."/>
        </authorList>
    </citation>
    <scope>NUCLEOTIDE SEQUENCE [LARGE SCALE GENOMIC DNA]</scope>
    <source>
        <strain evidence="4">KCTC 52274</strain>
    </source>
</reference>
<keyword evidence="4" id="KW-1185">Reference proteome</keyword>
<dbReference type="Gene3D" id="3.40.30.10">
    <property type="entry name" value="Glutaredoxin"/>
    <property type="match status" value="1"/>
</dbReference>
<name>A0ABW5LLS0_9FLAO</name>
<evidence type="ECO:0000313" key="4">
    <source>
        <dbReference type="Proteomes" id="UP001597319"/>
    </source>
</evidence>
<proteinExistence type="inferred from homology"/>
<evidence type="ECO:0000313" key="3">
    <source>
        <dbReference type="EMBL" id="MFD2565114.1"/>
    </source>
</evidence>
<sequence length="138" mass="15726">MGIISTDKNKITLIYNSNNSLGKQTLGYVNSSKKDILSIDTAKTNITDTQWLEISNYLDIDISDLIDKKHPKFNELYNSNIQLETNGWLKILDTHPEVVRYPIVIIGEEYHQIQNPSDFVKFIEPDSAGISRNPAEEN</sequence>
<gene>
    <name evidence="3" type="ORF">ACFSR1_20715</name>
</gene>
<dbReference type="InterPro" id="IPR036249">
    <property type="entry name" value="Thioredoxin-like_sf"/>
</dbReference>
<dbReference type="SUPFAM" id="SSF52833">
    <property type="entry name" value="Thioredoxin-like"/>
    <property type="match status" value="1"/>
</dbReference>
<dbReference type="InterPro" id="IPR006660">
    <property type="entry name" value="Arsenate_reductase-like"/>
</dbReference>
<dbReference type="RefSeq" id="WP_378294943.1">
    <property type="nucleotide sequence ID" value="NZ_JBHULE010000035.1"/>
</dbReference>
<protein>
    <submittedName>
        <fullName evidence="3">Arsenate reductase family protein</fullName>
    </submittedName>
</protein>
<dbReference type="Proteomes" id="UP001597319">
    <property type="component" value="Unassembled WGS sequence"/>
</dbReference>
<dbReference type="EMBL" id="JBHULE010000035">
    <property type="protein sequence ID" value="MFD2565114.1"/>
    <property type="molecule type" value="Genomic_DNA"/>
</dbReference>
<evidence type="ECO:0000256" key="2">
    <source>
        <dbReference type="PROSITE-ProRule" id="PRU01282"/>
    </source>
</evidence>
<comment type="caution">
    <text evidence="3">The sequence shown here is derived from an EMBL/GenBank/DDBJ whole genome shotgun (WGS) entry which is preliminary data.</text>
</comment>
<dbReference type="PROSITE" id="PS51353">
    <property type="entry name" value="ARSC"/>
    <property type="match status" value="1"/>
</dbReference>
<organism evidence="3 4">
    <name type="scientific">Aquimarina rubra</name>
    <dbReference type="NCBI Taxonomy" id="1920033"/>
    <lineage>
        <taxon>Bacteria</taxon>
        <taxon>Pseudomonadati</taxon>
        <taxon>Bacteroidota</taxon>
        <taxon>Flavobacteriia</taxon>
        <taxon>Flavobacteriales</taxon>
        <taxon>Flavobacteriaceae</taxon>
        <taxon>Aquimarina</taxon>
    </lineage>
</organism>
<evidence type="ECO:0000256" key="1">
    <source>
        <dbReference type="ARBA" id="ARBA00007198"/>
    </source>
</evidence>
<accession>A0ABW5LLS0</accession>